<dbReference type="NCBIfam" id="TIGR01593">
    <property type="entry name" value="holin_tox_secr"/>
    <property type="match status" value="1"/>
</dbReference>
<organism evidence="6 7">
    <name type="scientific">Lachnospira eligens</name>
    <dbReference type="NCBI Taxonomy" id="39485"/>
    <lineage>
        <taxon>Bacteria</taxon>
        <taxon>Bacillati</taxon>
        <taxon>Bacillota</taxon>
        <taxon>Clostridia</taxon>
        <taxon>Lachnospirales</taxon>
        <taxon>Lachnospiraceae</taxon>
        <taxon>Lachnospira</taxon>
    </lineage>
</organism>
<feature type="transmembrane region" description="Helical" evidence="5">
    <location>
        <begin position="27"/>
        <end position="48"/>
    </location>
</feature>
<reference evidence="6 7" key="1">
    <citation type="journal article" date="2019" name="Nat. Med.">
        <title>A library of human gut bacterial isolates paired with longitudinal multiomics data enables mechanistic microbiome research.</title>
        <authorList>
            <person name="Poyet M."/>
            <person name="Groussin M."/>
            <person name="Gibbons S.M."/>
            <person name="Avila-Pacheco J."/>
            <person name="Jiang X."/>
            <person name="Kearney S.M."/>
            <person name="Perrotta A.R."/>
            <person name="Berdy B."/>
            <person name="Zhao S."/>
            <person name="Lieberman T.D."/>
            <person name="Swanson P.K."/>
            <person name="Smith M."/>
            <person name="Roesemann S."/>
            <person name="Alexander J.E."/>
            <person name="Rich S.A."/>
            <person name="Livny J."/>
            <person name="Vlamakis H."/>
            <person name="Clish C."/>
            <person name="Bullock K."/>
            <person name="Deik A."/>
            <person name="Scott J."/>
            <person name="Pierce K.A."/>
            <person name="Xavier R.J."/>
            <person name="Alm E.J."/>
        </authorList>
    </citation>
    <scope>NUCLEOTIDE SEQUENCE [LARGE SCALE GENOMIC DNA]</scope>
    <source>
        <strain evidence="6 7">BIOML-A1</strain>
    </source>
</reference>
<evidence type="ECO:0000256" key="4">
    <source>
        <dbReference type="ARBA" id="ARBA00023136"/>
    </source>
</evidence>
<dbReference type="RefSeq" id="WP_154301023.1">
    <property type="nucleotide sequence ID" value="NZ_WKRD01000007.1"/>
</dbReference>
<evidence type="ECO:0000256" key="2">
    <source>
        <dbReference type="ARBA" id="ARBA00022692"/>
    </source>
</evidence>
<keyword evidence="3 5" id="KW-1133">Transmembrane helix</keyword>
<accession>A0A7C9KZL1</accession>
<evidence type="ECO:0000256" key="1">
    <source>
        <dbReference type="ARBA" id="ARBA00004141"/>
    </source>
</evidence>
<evidence type="ECO:0000256" key="5">
    <source>
        <dbReference type="SAM" id="Phobius"/>
    </source>
</evidence>
<dbReference type="EMBL" id="WKRD01000007">
    <property type="protein sequence ID" value="MSC57789.1"/>
    <property type="molecule type" value="Genomic_DNA"/>
</dbReference>
<dbReference type="GO" id="GO:0016020">
    <property type="term" value="C:membrane"/>
    <property type="evidence" value="ECO:0007669"/>
    <property type="project" value="UniProtKB-SubCell"/>
</dbReference>
<evidence type="ECO:0000313" key="7">
    <source>
        <dbReference type="Proteomes" id="UP000481964"/>
    </source>
</evidence>
<gene>
    <name evidence="6" type="ORF">GKE48_10095</name>
</gene>
<proteinExistence type="predicted"/>
<name>A0A7C9KZL1_9FIRM</name>
<dbReference type="Pfam" id="PF05105">
    <property type="entry name" value="Phage_holin_4_1"/>
    <property type="match status" value="1"/>
</dbReference>
<evidence type="ECO:0000256" key="3">
    <source>
        <dbReference type="ARBA" id="ARBA00022989"/>
    </source>
</evidence>
<sequence length="138" mass="14327">MKVKICATIGALGGAVAALLGGWTTSLATLVAFMIIDYISGVIVAGVFHKSKKTESGSLKSVAGAKGLCKKGMILLCVLIAYRLDLATGVDYIREAVIIGFMSNELISIVENAGLMGVPMPAAITKAIDVLQNKGKKE</sequence>
<comment type="subcellular location">
    <subcellularLocation>
        <location evidence="1">Membrane</location>
        <topology evidence="1">Multi-pass membrane protein</topology>
    </subcellularLocation>
</comment>
<dbReference type="AlphaFoldDB" id="A0A7C9KZL1"/>
<dbReference type="InterPro" id="IPR006480">
    <property type="entry name" value="Phage_holin_4_1"/>
</dbReference>
<protein>
    <submittedName>
        <fullName evidence="6">Holin</fullName>
    </submittedName>
</protein>
<keyword evidence="4 5" id="KW-0472">Membrane</keyword>
<evidence type="ECO:0000313" key="6">
    <source>
        <dbReference type="EMBL" id="MSC57789.1"/>
    </source>
</evidence>
<comment type="caution">
    <text evidence="6">The sequence shown here is derived from an EMBL/GenBank/DDBJ whole genome shotgun (WGS) entry which is preliminary data.</text>
</comment>
<dbReference type="Proteomes" id="UP000481964">
    <property type="component" value="Unassembled WGS sequence"/>
</dbReference>
<keyword evidence="2 5" id="KW-0812">Transmembrane</keyword>